<proteinExistence type="inferred from homology"/>
<dbReference type="Pfam" id="PF01237">
    <property type="entry name" value="Oxysterol_BP"/>
    <property type="match status" value="1"/>
</dbReference>
<dbReference type="InterPro" id="IPR000648">
    <property type="entry name" value="Oxysterol-bd"/>
</dbReference>
<keyword evidence="4" id="KW-1185">Reference proteome</keyword>
<evidence type="ECO:0000313" key="3">
    <source>
        <dbReference type="EnsemblMetazoa" id="XP_003392004.3"/>
    </source>
</evidence>
<reference evidence="4" key="1">
    <citation type="journal article" date="2010" name="Nature">
        <title>The Amphimedon queenslandica genome and the evolution of animal complexity.</title>
        <authorList>
            <person name="Srivastava M."/>
            <person name="Simakov O."/>
            <person name="Chapman J."/>
            <person name="Fahey B."/>
            <person name="Gauthier M.E."/>
            <person name="Mitros T."/>
            <person name="Richards G.S."/>
            <person name="Conaco C."/>
            <person name="Dacre M."/>
            <person name="Hellsten U."/>
            <person name="Larroux C."/>
            <person name="Putnam N.H."/>
            <person name="Stanke M."/>
            <person name="Adamska M."/>
            <person name="Darling A."/>
            <person name="Degnan S.M."/>
            <person name="Oakley T.H."/>
            <person name="Plachetzki D.C."/>
            <person name="Zhai Y."/>
            <person name="Adamski M."/>
            <person name="Calcino A."/>
            <person name="Cummins S.F."/>
            <person name="Goodstein D.M."/>
            <person name="Harris C."/>
            <person name="Jackson D.J."/>
            <person name="Leys S.P."/>
            <person name="Shu S."/>
            <person name="Woodcroft B.J."/>
            <person name="Vervoort M."/>
            <person name="Kosik K.S."/>
            <person name="Manning G."/>
            <person name="Degnan B.M."/>
            <person name="Rokhsar D.S."/>
        </authorList>
    </citation>
    <scope>NUCLEOTIDE SEQUENCE [LARGE SCALE GENOMIC DNA]</scope>
</reference>
<dbReference type="Gene3D" id="2.40.160.120">
    <property type="match status" value="1"/>
</dbReference>
<comment type="similarity">
    <text evidence="1">Belongs to the OSBP family.</text>
</comment>
<dbReference type="AlphaFoldDB" id="A0AAN0IJG6"/>
<dbReference type="KEGG" id="aqu:100638576"/>
<dbReference type="FunFam" id="2.40.160.120:FF:000031">
    <property type="entry name" value="Oxysterol-binding protein 2"/>
    <property type="match status" value="1"/>
</dbReference>
<keyword evidence="2" id="KW-0597">Phosphoprotein</keyword>
<reference evidence="3" key="2">
    <citation type="submission" date="2024-06" db="UniProtKB">
        <authorList>
            <consortium name="EnsemblMetazoa"/>
        </authorList>
    </citation>
    <scope>IDENTIFICATION</scope>
</reference>
<dbReference type="PANTHER" id="PTHR10972:SF205">
    <property type="entry name" value="OXYSTEROL-BINDING PROTEIN 1"/>
    <property type="match status" value="1"/>
</dbReference>
<dbReference type="GO" id="GO:0097038">
    <property type="term" value="C:perinuclear endoplasmic reticulum"/>
    <property type="evidence" value="ECO:0007669"/>
    <property type="project" value="TreeGrafter"/>
</dbReference>
<dbReference type="GO" id="GO:0005886">
    <property type="term" value="C:plasma membrane"/>
    <property type="evidence" value="ECO:0007669"/>
    <property type="project" value="TreeGrafter"/>
</dbReference>
<evidence type="ECO:0000256" key="1">
    <source>
        <dbReference type="ARBA" id="ARBA00008842"/>
    </source>
</evidence>
<evidence type="ECO:0000256" key="2">
    <source>
        <dbReference type="ARBA" id="ARBA00022553"/>
    </source>
</evidence>
<dbReference type="PANTHER" id="PTHR10972">
    <property type="entry name" value="OXYSTEROL-BINDING PROTEIN-RELATED"/>
    <property type="match status" value="1"/>
</dbReference>
<dbReference type="GO" id="GO:0032934">
    <property type="term" value="F:sterol binding"/>
    <property type="evidence" value="ECO:0007669"/>
    <property type="project" value="TreeGrafter"/>
</dbReference>
<evidence type="ECO:0000313" key="4">
    <source>
        <dbReference type="Proteomes" id="UP000007879"/>
    </source>
</evidence>
<evidence type="ECO:0008006" key="5">
    <source>
        <dbReference type="Google" id="ProtNLM"/>
    </source>
</evidence>
<dbReference type="GeneID" id="100638576"/>
<dbReference type="RefSeq" id="XP_003392004.3">
    <property type="nucleotide sequence ID" value="XM_003391956.3"/>
</dbReference>
<accession>A0AAN0IJG6</accession>
<organism evidence="3 4">
    <name type="scientific">Amphimedon queenslandica</name>
    <name type="common">Sponge</name>
    <dbReference type="NCBI Taxonomy" id="400682"/>
    <lineage>
        <taxon>Eukaryota</taxon>
        <taxon>Metazoa</taxon>
        <taxon>Porifera</taxon>
        <taxon>Demospongiae</taxon>
        <taxon>Heteroscleromorpha</taxon>
        <taxon>Haplosclerida</taxon>
        <taxon>Niphatidae</taxon>
        <taxon>Amphimedon</taxon>
    </lineage>
</organism>
<sequence>NAAACSSTLEEAAFVAAFAASSYESTAIRVNKPFNPMLGETFECDRRAEYGWRVLFEQVSHHPPMLAMHAEHKEWTLWQEYTLASKFRGKYIQCFPVGGVHLIIHRSGSHYTWNKVVTTIHNIIVGKLWVDNAGEMTVLNHTTKEKCEVKYHSYSYFTRERQRKITGHCFDKDGTPQYVVRGYWDEYLECAPILSYNGKNPVTGPAREMWRVFPRP</sequence>
<dbReference type="Proteomes" id="UP000007879">
    <property type="component" value="Unassembled WGS sequence"/>
</dbReference>
<dbReference type="GO" id="GO:0005829">
    <property type="term" value="C:cytosol"/>
    <property type="evidence" value="ECO:0007669"/>
    <property type="project" value="TreeGrafter"/>
</dbReference>
<dbReference type="SUPFAM" id="SSF144000">
    <property type="entry name" value="Oxysterol-binding protein-like"/>
    <property type="match status" value="1"/>
</dbReference>
<dbReference type="InterPro" id="IPR037239">
    <property type="entry name" value="OSBP_sf"/>
</dbReference>
<dbReference type="EnsemblMetazoa" id="XM_003391956.3">
    <property type="protein sequence ID" value="XP_003392004.3"/>
    <property type="gene ID" value="LOC100638576"/>
</dbReference>
<name>A0AAN0IJG6_AMPQE</name>
<protein>
    <recommendedName>
        <fullName evidence="5">Oxysterol-binding protein</fullName>
    </recommendedName>
</protein>